<dbReference type="InterPro" id="IPR012341">
    <property type="entry name" value="6hp_glycosidase-like_sf"/>
</dbReference>
<evidence type="ECO:0000313" key="1">
    <source>
        <dbReference type="EMBL" id="PQA52838.1"/>
    </source>
</evidence>
<dbReference type="Proteomes" id="UP000239590">
    <property type="component" value="Unassembled WGS sequence"/>
</dbReference>
<name>A0A2S7IEH3_9BACT</name>
<proteinExistence type="predicted"/>
<organism evidence="1 2">
    <name type="scientific">Siphonobacter curvatus</name>
    <dbReference type="NCBI Taxonomy" id="2094562"/>
    <lineage>
        <taxon>Bacteria</taxon>
        <taxon>Pseudomonadati</taxon>
        <taxon>Bacteroidota</taxon>
        <taxon>Cytophagia</taxon>
        <taxon>Cytophagales</taxon>
        <taxon>Cytophagaceae</taxon>
        <taxon>Siphonobacter</taxon>
    </lineage>
</organism>
<dbReference type="InterPro" id="IPR008928">
    <property type="entry name" value="6-hairpin_glycosidase_sf"/>
</dbReference>
<dbReference type="AlphaFoldDB" id="A0A2S7IEH3"/>
<dbReference type="EMBL" id="PTRA01000012">
    <property type="protein sequence ID" value="PQA52838.1"/>
    <property type="molecule type" value="Genomic_DNA"/>
</dbReference>
<dbReference type="RefSeq" id="WP_104716199.1">
    <property type="nucleotide sequence ID" value="NZ_PTRA01000012.1"/>
</dbReference>
<evidence type="ECO:0000313" key="2">
    <source>
        <dbReference type="Proteomes" id="UP000239590"/>
    </source>
</evidence>
<comment type="caution">
    <text evidence="1">The sequence shown here is derived from an EMBL/GenBank/DDBJ whole genome shotgun (WGS) entry which is preliminary data.</text>
</comment>
<dbReference type="Gene3D" id="1.50.10.10">
    <property type="match status" value="1"/>
</dbReference>
<reference evidence="2" key="1">
    <citation type="submission" date="2018-02" db="EMBL/GenBank/DDBJ databases">
        <title>Genome sequencing of Solimonas sp. HR-BB.</title>
        <authorList>
            <person name="Lee Y."/>
            <person name="Jeon C.O."/>
        </authorList>
    </citation>
    <scope>NUCLEOTIDE SEQUENCE [LARGE SCALE GENOMIC DNA]</scope>
    <source>
        <strain evidence="2">HR-U</strain>
    </source>
</reference>
<protein>
    <recommendedName>
        <fullName evidence="3">Glycoside hydrolase family 65</fullName>
    </recommendedName>
</protein>
<dbReference type="GO" id="GO:0005975">
    <property type="term" value="P:carbohydrate metabolic process"/>
    <property type="evidence" value="ECO:0007669"/>
    <property type="project" value="InterPro"/>
</dbReference>
<sequence>MKKYLWTLVLLPYSLFAQRIDRKALVERHSVITTKMDTLASVSVGNGSFAFTVDATGLQTFPSYYAQGVPLGTQSEWGWHSYPNTENYTLQESLKPYPHQGRQVTYAVQRGTSTREKQAVDFVRQNPHRLQLGNLGLVLLKKDGSEAQPGDLTTIRQELNMWTGTVKSHFELEGIPVDVLTYGHQTQDAVATQIQSPLLAQNRLKVRLRFPYPTNEFVDAGANYTHANQHTSRIVKQAATTAQIDHQLDQDHYSVVLNWAGKATLQAAQSHEFLLSSTEPTLTLSCLFTPQGGAAPSFAQTQTSSSNDWKKFWTSGAAIDFSGTADPRAKELERRIILSQYLTKINCTQAMPPQETGLTYNSWYGKPHLEMHWWHGVHFALWGRTELLEKSLDWYQKTVEKARAIAQRQGYQGVRWQKMTDPEGNETPSSVGAFLIWQQPHFIYLAELCYRNQKNPSVLKKYAELVDQTATFMASYATKEGDRYVLGKGLIPAQECFKPEETYNPTFELAYWRWALETAQQWRERQKLSRKKEWDEVLQKLSPLPQKDGVYLATESAPDSYTNPERMIDHPAVLGALGMMPLQAGTDSSTMHRTLDVIWEKWNWDHTWGWDFPLTALTAIRLYQPERALEALLMPVQKNTYLPNGHNFQDGRLRIYLPGNGGLLTAAAALCAGFDGNTKINPGLPKGWKVRWEGLQKMP</sequence>
<gene>
    <name evidence="1" type="ORF">C5O19_25495</name>
</gene>
<evidence type="ECO:0008006" key="3">
    <source>
        <dbReference type="Google" id="ProtNLM"/>
    </source>
</evidence>
<keyword evidence="2" id="KW-1185">Reference proteome</keyword>
<dbReference type="OrthoDB" id="127395at2"/>
<dbReference type="SUPFAM" id="SSF48208">
    <property type="entry name" value="Six-hairpin glycosidases"/>
    <property type="match status" value="1"/>
</dbReference>
<accession>A0A2S7IEH3</accession>